<dbReference type="PANTHER" id="PTHR42804:SF1">
    <property type="entry name" value="ALDEHYDE DEHYDROGENASE-RELATED"/>
    <property type="match status" value="1"/>
</dbReference>
<evidence type="ECO:0000256" key="3">
    <source>
        <dbReference type="ARBA" id="ARBA00023097"/>
    </source>
</evidence>
<dbReference type="InterPro" id="IPR016161">
    <property type="entry name" value="Ald_DH/histidinol_DH"/>
</dbReference>
<evidence type="ECO:0000256" key="4">
    <source>
        <dbReference type="PROSITE-ProRule" id="PRU10007"/>
    </source>
</evidence>
<proteinExistence type="inferred from homology"/>
<organism evidence="7 8">
    <name type="scientific">Pararhodobacter aggregans</name>
    <dbReference type="NCBI Taxonomy" id="404875"/>
    <lineage>
        <taxon>Bacteria</taxon>
        <taxon>Pseudomonadati</taxon>
        <taxon>Pseudomonadota</taxon>
        <taxon>Alphaproteobacteria</taxon>
        <taxon>Rhodobacterales</taxon>
        <taxon>Paracoccaceae</taxon>
        <taxon>Pararhodobacter</taxon>
    </lineage>
</organism>
<evidence type="ECO:0000256" key="5">
    <source>
        <dbReference type="RuleBase" id="RU003345"/>
    </source>
</evidence>
<protein>
    <submittedName>
        <fullName evidence="7">Aldehyde dehydrogenase</fullName>
    </submittedName>
</protein>
<dbReference type="InterPro" id="IPR016162">
    <property type="entry name" value="Ald_DH_N"/>
</dbReference>
<reference evidence="7 8" key="1">
    <citation type="journal article" date="2011" name="Syst. Appl. Microbiol.">
        <title>Defluviimonas denitrificans gen. nov., sp. nov., and Pararhodobacter aggregans gen. nov., sp. nov., non-phototrophic Rhodobacteraceae from the biofilter of a marine aquaculture.</title>
        <authorList>
            <person name="Foesel B.U."/>
            <person name="Drake H.L."/>
            <person name="Schramm A."/>
        </authorList>
    </citation>
    <scope>NUCLEOTIDE SEQUENCE [LARGE SCALE GENOMIC DNA]</scope>
    <source>
        <strain evidence="7 8">D1-19</strain>
    </source>
</reference>
<dbReference type="AlphaFoldDB" id="A0A2T7UW34"/>
<dbReference type="EMBL" id="QDDR01000002">
    <property type="protein sequence ID" value="PVE48791.1"/>
    <property type="molecule type" value="Genomic_DNA"/>
</dbReference>
<dbReference type="PANTHER" id="PTHR42804">
    <property type="entry name" value="ALDEHYDE DEHYDROGENASE"/>
    <property type="match status" value="1"/>
</dbReference>
<dbReference type="Proteomes" id="UP000244810">
    <property type="component" value="Unassembled WGS sequence"/>
</dbReference>
<comment type="similarity">
    <text evidence="1 5">Belongs to the aldehyde dehydrogenase family.</text>
</comment>
<keyword evidence="8" id="KW-1185">Reference proteome</keyword>
<dbReference type="SUPFAM" id="SSF53720">
    <property type="entry name" value="ALDH-like"/>
    <property type="match status" value="1"/>
</dbReference>
<keyword evidence="2 5" id="KW-0560">Oxidoreductase</keyword>
<dbReference type="Gene3D" id="3.40.605.10">
    <property type="entry name" value="Aldehyde Dehydrogenase, Chain A, domain 1"/>
    <property type="match status" value="1"/>
</dbReference>
<dbReference type="FunFam" id="3.40.605.10:FF:000026">
    <property type="entry name" value="Aldehyde dehydrogenase, putative"/>
    <property type="match status" value="1"/>
</dbReference>
<evidence type="ECO:0000256" key="2">
    <source>
        <dbReference type="ARBA" id="ARBA00023002"/>
    </source>
</evidence>
<dbReference type="CDD" id="cd07139">
    <property type="entry name" value="ALDH_AldA-Rv0768"/>
    <property type="match status" value="1"/>
</dbReference>
<dbReference type="OrthoDB" id="9812625at2"/>
<accession>A0A2T7UW34</accession>
<feature type="active site" evidence="4">
    <location>
        <position position="265"/>
    </location>
</feature>
<evidence type="ECO:0000313" key="7">
    <source>
        <dbReference type="EMBL" id="PVE48791.1"/>
    </source>
</evidence>
<dbReference type="Gene3D" id="3.40.309.10">
    <property type="entry name" value="Aldehyde Dehydrogenase, Chain A, domain 2"/>
    <property type="match status" value="1"/>
</dbReference>
<dbReference type="FunFam" id="3.40.309.10:FF:000012">
    <property type="entry name" value="Betaine aldehyde dehydrogenase"/>
    <property type="match status" value="1"/>
</dbReference>
<keyword evidence="3" id="KW-0558">Oxidation</keyword>
<comment type="caution">
    <text evidence="7">The sequence shown here is derived from an EMBL/GenBank/DDBJ whole genome shotgun (WGS) entry which is preliminary data.</text>
</comment>
<feature type="domain" description="Aldehyde dehydrogenase" evidence="6">
    <location>
        <begin position="28"/>
        <end position="489"/>
    </location>
</feature>
<dbReference type="InterPro" id="IPR016163">
    <property type="entry name" value="Ald_DH_C"/>
</dbReference>
<evidence type="ECO:0000313" key="8">
    <source>
        <dbReference type="Proteomes" id="UP000244810"/>
    </source>
</evidence>
<dbReference type="Pfam" id="PF00171">
    <property type="entry name" value="Aldedh"/>
    <property type="match status" value="1"/>
</dbReference>
<gene>
    <name evidence="7" type="ORF">DDE23_04350</name>
</gene>
<evidence type="ECO:0000256" key="1">
    <source>
        <dbReference type="ARBA" id="ARBA00009986"/>
    </source>
</evidence>
<name>A0A2T7UW34_9RHOB</name>
<dbReference type="InterPro" id="IPR015590">
    <property type="entry name" value="Aldehyde_DH_dom"/>
</dbReference>
<sequence>MTNTAPAAQTTGAGRLKAPEKFFINGEWVEPLSRASLEVVSPMTEEVILSYPEAGTADIDRAVAAARHAFDEGPWPRLSPTERARYLRKIARNIEDRMDDIVAAWVAQVGVPVMLARKLAPQNAQLFDFYADMIESYPFIDHRKRADGGITRVVKEPVGVTAAISPWNAPMVLLTYKIAAGLAAGCTFVAKPSPETPLEAYIMAECIEKAGLPAGVFNLVPAGREVGDYLIRRPDIDKVAFTGSTAAGKHIAGVCAERLARVSLELGGKSAAVLLPDADFQKALMPLLIYSMPITGQVCFSLTRILVPEARKQEFLDLFVPAVQSLKLGDPSDPSTQMGPLTMARQRERVEGYIKAGIEGGARVLCGGKRPAGMDKGFFIEPTVFTDVTPGMKIFQEEIFGPVVSVIGYRDEEDAARKANDSVYGLAGAIFSQDPEKAYAFARRMRAGNMSVNSMIVDITMPFGGFKQSGQGREGGIEGLENYLETKSIHMG</sequence>
<dbReference type="PROSITE" id="PS00687">
    <property type="entry name" value="ALDEHYDE_DEHYDR_GLU"/>
    <property type="match status" value="1"/>
</dbReference>
<dbReference type="GO" id="GO:0016620">
    <property type="term" value="F:oxidoreductase activity, acting on the aldehyde or oxo group of donors, NAD or NADP as acceptor"/>
    <property type="evidence" value="ECO:0007669"/>
    <property type="project" value="InterPro"/>
</dbReference>
<dbReference type="FunFam" id="3.40.605.10:FF:000007">
    <property type="entry name" value="NAD/NADP-dependent betaine aldehyde dehydrogenase"/>
    <property type="match status" value="1"/>
</dbReference>
<evidence type="ECO:0000259" key="6">
    <source>
        <dbReference type="Pfam" id="PF00171"/>
    </source>
</evidence>
<dbReference type="InterPro" id="IPR029510">
    <property type="entry name" value="Ald_DH_CS_GLU"/>
</dbReference>